<evidence type="ECO:0000256" key="2">
    <source>
        <dbReference type="ARBA" id="ARBA00022643"/>
    </source>
</evidence>
<dbReference type="AlphaFoldDB" id="A0AA42FGU0"/>
<evidence type="ECO:0000256" key="4">
    <source>
        <dbReference type="ARBA" id="ARBA00023027"/>
    </source>
</evidence>
<dbReference type="GO" id="GO:0009055">
    <property type="term" value="F:electron transfer activity"/>
    <property type="evidence" value="ECO:0007669"/>
    <property type="project" value="UniProtKB-UniRule"/>
</dbReference>
<comment type="similarity">
    <text evidence="6">Belongs to the azoreductase type 1 family.</text>
</comment>
<keyword evidence="3 6" id="KW-0560">Oxidoreductase</keyword>
<dbReference type="GO" id="GO:0016652">
    <property type="term" value="F:oxidoreductase activity, acting on NAD(P)H as acceptor"/>
    <property type="evidence" value="ECO:0007669"/>
    <property type="project" value="UniProtKB-UniRule"/>
</dbReference>
<feature type="binding site" evidence="6">
    <location>
        <begin position="97"/>
        <end position="100"/>
    </location>
    <ligand>
        <name>FMN</name>
        <dbReference type="ChEBI" id="CHEBI:58210"/>
    </ligand>
</feature>
<dbReference type="PANTHER" id="PTHR43741:SF2">
    <property type="entry name" value="FMN-DEPENDENT NADH:QUINONE OXIDOREDUCTASE"/>
    <property type="match status" value="1"/>
</dbReference>
<dbReference type="GO" id="GO:0010181">
    <property type="term" value="F:FMN binding"/>
    <property type="evidence" value="ECO:0007669"/>
    <property type="project" value="UniProtKB-UniRule"/>
</dbReference>
<evidence type="ECO:0000313" key="8">
    <source>
        <dbReference type="EMBL" id="MDG4694786.1"/>
    </source>
</evidence>
<dbReference type="EC" id="1.7.1.17" evidence="6"/>
<dbReference type="InterPro" id="IPR003680">
    <property type="entry name" value="Flavodoxin_fold"/>
</dbReference>
<proteinExistence type="inferred from homology"/>
<keyword evidence="11" id="KW-1185">Reference proteome</keyword>
<dbReference type="RefSeq" id="WP_129465932.1">
    <property type="nucleotide sequence ID" value="NZ_JARRYG010000001.1"/>
</dbReference>
<evidence type="ECO:0000259" key="7">
    <source>
        <dbReference type="Pfam" id="PF02525"/>
    </source>
</evidence>
<comment type="catalytic activity">
    <reaction evidence="5">
        <text>N,N-dimethyl-1,4-phenylenediamine + anthranilate + 2 NAD(+) = 2-(4-dimethylaminophenyl)diazenylbenzoate + 2 NADH + 2 H(+)</text>
        <dbReference type="Rhea" id="RHEA:55872"/>
        <dbReference type="ChEBI" id="CHEBI:15378"/>
        <dbReference type="ChEBI" id="CHEBI:15783"/>
        <dbReference type="ChEBI" id="CHEBI:16567"/>
        <dbReference type="ChEBI" id="CHEBI:57540"/>
        <dbReference type="ChEBI" id="CHEBI:57945"/>
        <dbReference type="ChEBI" id="CHEBI:71579"/>
        <dbReference type="EC" id="1.7.1.17"/>
    </reaction>
    <physiologicalReaction direction="right-to-left" evidence="5">
        <dbReference type="Rhea" id="RHEA:55874"/>
    </physiologicalReaction>
</comment>
<dbReference type="EMBL" id="JAUQTG010000001">
    <property type="protein sequence ID" value="MDO7855335.1"/>
    <property type="molecule type" value="Genomic_DNA"/>
</dbReference>
<comment type="caution">
    <text evidence="6">Lacks conserved residue(s) required for the propagation of feature annotation.</text>
</comment>
<evidence type="ECO:0000256" key="5">
    <source>
        <dbReference type="ARBA" id="ARBA00048542"/>
    </source>
</evidence>
<reference evidence="8" key="1">
    <citation type="submission" date="2023-03" db="EMBL/GenBank/DDBJ databases">
        <title>a new species belonging to Providencia genus.</title>
        <authorList>
            <person name="Yang W."/>
            <person name="Hu F."/>
            <person name="Shen S."/>
            <person name="Ding L."/>
            <person name="Yin D."/>
        </authorList>
    </citation>
    <scope>NUCLEOTIDE SEQUENCE</scope>
    <source>
        <strain evidence="8">CRE-3FA-0001</strain>
    </source>
</reference>
<dbReference type="InterPro" id="IPR023048">
    <property type="entry name" value="NADH:quinone_OxRdtase_FMN_depd"/>
</dbReference>
<accession>A0AA42FGU0</accession>
<keyword evidence="1 6" id="KW-0285">Flavoprotein</keyword>
<dbReference type="EC" id="1.6.5.-" evidence="6"/>
<evidence type="ECO:0000256" key="6">
    <source>
        <dbReference type="HAMAP-Rule" id="MF_01216"/>
    </source>
</evidence>
<dbReference type="PANTHER" id="PTHR43741">
    <property type="entry name" value="FMN-DEPENDENT NADH-AZOREDUCTASE 1"/>
    <property type="match status" value="1"/>
</dbReference>
<feature type="binding site" evidence="6">
    <location>
        <begin position="141"/>
        <end position="144"/>
    </location>
    <ligand>
        <name>FMN</name>
        <dbReference type="ChEBI" id="CHEBI:58210"/>
    </ligand>
</feature>
<evidence type="ECO:0000256" key="1">
    <source>
        <dbReference type="ARBA" id="ARBA00022630"/>
    </source>
</evidence>
<dbReference type="Proteomes" id="UP001156701">
    <property type="component" value="Unassembled WGS sequence"/>
</dbReference>
<evidence type="ECO:0000313" key="10">
    <source>
        <dbReference type="Proteomes" id="UP001156701"/>
    </source>
</evidence>
<sequence length="203" mass="23220">MKKIILIKSSVMGMQSHTKRMLDSFEHSWTENHKNTAIIQRDLIASPLPIMDEDIFSAYYSVPEQQQSEKQKEALAISDKLIEELKISELIVIAAPMYNLSIPSQLKNYFDLIIRAGLTFNYVNNERIGLLKNKKALILTSQGGLKNANKSDYFVDYLRDILSFVGIEHTTFIGVEGIAMDTSRIELEHINAETQMKNFINNY</sequence>
<name>A0AA42FGU0_9GAMM</name>
<dbReference type="Gene3D" id="3.40.50.360">
    <property type="match status" value="1"/>
</dbReference>
<dbReference type="HAMAP" id="MF_01216">
    <property type="entry name" value="Azoreductase_type1"/>
    <property type="match status" value="1"/>
</dbReference>
<evidence type="ECO:0000256" key="3">
    <source>
        <dbReference type="ARBA" id="ARBA00023002"/>
    </source>
</evidence>
<comment type="cofactor">
    <cofactor evidence="6">
        <name>FMN</name>
        <dbReference type="ChEBI" id="CHEBI:58210"/>
    </cofactor>
    <text evidence="6">Binds 1 FMN per subunit.</text>
</comment>
<evidence type="ECO:0000313" key="9">
    <source>
        <dbReference type="EMBL" id="MDO7855335.1"/>
    </source>
</evidence>
<dbReference type="InterPro" id="IPR029039">
    <property type="entry name" value="Flavoprotein-like_sf"/>
</dbReference>
<dbReference type="InterPro" id="IPR050104">
    <property type="entry name" value="FMN-dep_NADH:Q_OxRdtase_AzoR1"/>
</dbReference>
<evidence type="ECO:0000313" key="11">
    <source>
        <dbReference type="Proteomes" id="UP001176478"/>
    </source>
</evidence>
<dbReference type="EMBL" id="JARRYG010000001">
    <property type="protein sequence ID" value="MDG4694786.1"/>
    <property type="molecule type" value="Genomic_DNA"/>
</dbReference>
<comment type="subunit">
    <text evidence="6">Homodimer.</text>
</comment>
<comment type="function">
    <text evidence="6">Also exhibits azoreductase activity. Catalyzes the reductive cleavage of the azo bond in aromatic azo compounds to the corresponding amines.</text>
</comment>
<comment type="caution">
    <text evidence="8">The sequence shown here is derived from an EMBL/GenBank/DDBJ whole genome shotgun (WGS) entry which is preliminary data.</text>
</comment>
<dbReference type="Pfam" id="PF02525">
    <property type="entry name" value="Flavodoxin_2"/>
    <property type="match status" value="1"/>
</dbReference>
<reference evidence="9" key="3">
    <citation type="journal article" date="2024" name="Int. J. Antimicrob. Agents">
        <title>Identification of a novel Providencia species showing multi-drug-resistant in three patients with hospital-acquired infection.</title>
        <authorList>
            <person name="Yang W."/>
            <person name="Chen J."/>
            <person name="Yang F."/>
            <person name="Ji P."/>
            <person name="Shen S."/>
            <person name="Yin D."/>
            <person name="Hu F."/>
        </authorList>
    </citation>
    <scope>NUCLEOTIDE SEQUENCE</scope>
    <source>
        <strain evidence="9">CRE-138-0111</strain>
    </source>
</reference>
<feature type="domain" description="Flavodoxin-like fold" evidence="7">
    <location>
        <begin position="2"/>
        <end position="183"/>
    </location>
</feature>
<keyword evidence="4 6" id="KW-0520">NAD</keyword>
<comment type="function">
    <text evidence="6">Quinone reductase that provides resistance to thiol-specific stress caused by electrophilic quinones.</text>
</comment>
<dbReference type="GO" id="GO:0016655">
    <property type="term" value="F:oxidoreductase activity, acting on NAD(P)H, quinone or similar compound as acceptor"/>
    <property type="evidence" value="ECO:0007669"/>
    <property type="project" value="InterPro"/>
</dbReference>
<reference evidence="9" key="2">
    <citation type="submission" date="2023-07" db="EMBL/GenBank/DDBJ databases">
        <authorList>
            <person name="Yang W."/>
            <person name="Chen J."/>
            <person name="Ji P."/>
            <person name="Hu F."/>
        </authorList>
    </citation>
    <scope>NUCLEOTIDE SEQUENCE</scope>
    <source>
        <strain evidence="9">CRE-138-0111</strain>
    </source>
</reference>
<gene>
    <name evidence="6" type="primary">azoR</name>
    <name evidence="8" type="ORF">P7V44_00865</name>
    <name evidence="9" type="ORF">Q5E86_02885</name>
</gene>
<keyword evidence="2 6" id="KW-0288">FMN</keyword>
<dbReference type="Proteomes" id="UP001176478">
    <property type="component" value="Unassembled WGS sequence"/>
</dbReference>
<comment type="catalytic activity">
    <reaction evidence="6">
        <text>2 a quinone + NADH + H(+) = 2 a 1,4-benzosemiquinone + NAD(+)</text>
        <dbReference type="Rhea" id="RHEA:65952"/>
        <dbReference type="ChEBI" id="CHEBI:15378"/>
        <dbReference type="ChEBI" id="CHEBI:57540"/>
        <dbReference type="ChEBI" id="CHEBI:57945"/>
        <dbReference type="ChEBI" id="CHEBI:132124"/>
        <dbReference type="ChEBI" id="CHEBI:134225"/>
    </reaction>
</comment>
<dbReference type="SUPFAM" id="SSF52218">
    <property type="entry name" value="Flavoproteins"/>
    <property type="match status" value="1"/>
</dbReference>
<feature type="binding site" evidence="6">
    <location>
        <position position="10"/>
    </location>
    <ligand>
        <name>FMN</name>
        <dbReference type="ChEBI" id="CHEBI:58210"/>
    </ligand>
</feature>
<organism evidence="8 10">
    <name type="scientific">Providencia huashanensis</name>
    <dbReference type="NCBI Taxonomy" id="3037798"/>
    <lineage>
        <taxon>Bacteria</taxon>
        <taxon>Pseudomonadati</taxon>
        <taxon>Pseudomonadota</taxon>
        <taxon>Gammaproteobacteria</taxon>
        <taxon>Enterobacterales</taxon>
        <taxon>Morganellaceae</taxon>
        <taxon>Providencia</taxon>
    </lineage>
</organism>
<protein>
    <recommendedName>
        <fullName evidence="6">FMN dependent NADH:quinone oxidoreductase</fullName>
        <ecNumber evidence="6">1.6.5.-</ecNumber>
    </recommendedName>
    <alternativeName>
        <fullName evidence="6">Azo-dye reductase</fullName>
    </alternativeName>
    <alternativeName>
        <fullName evidence="6">FMN-dependent NADH-azo compound oxidoreductase</fullName>
    </alternativeName>
    <alternativeName>
        <fullName evidence="6">FMN-dependent NADH-azoreductase</fullName>
        <ecNumber evidence="6">1.7.1.17</ecNumber>
    </alternativeName>
</protein>